<evidence type="ECO:0000256" key="1">
    <source>
        <dbReference type="ARBA" id="ARBA00038420"/>
    </source>
</evidence>
<evidence type="ECO:0000259" key="3">
    <source>
        <dbReference type="PROSITE" id="PS51782"/>
    </source>
</evidence>
<dbReference type="PANTHER" id="PTHR21666">
    <property type="entry name" value="PEPTIDASE-RELATED"/>
    <property type="match status" value="1"/>
</dbReference>
<sequence>MFMCQKNNGRNRLFSRMITSLVILISVGMTGCISSREFVSTEEKFSKSKKSTTFHIVQKGDTLFSIAWTYGWDYHKLANANSIPRPYTIYSGQKIDISNRVAKKSTTQVASAGKTSKTRVKQEKPATKPKKASQTAPTKTVLESKEGWNWPAKGKVIERFSTKKPQNKGIDIAGKKGESVNAAAAGTVVYAGKGLRGYGNLVIIKHDAKFLSAYAHTSRILVREKEKIKAGQIIAEIGSTGTNKVKLHFEIRRNGRPVDPLQFLPRR</sequence>
<evidence type="ECO:0000313" key="5">
    <source>
        <dbReference type="Proteomes" id="UP000227088"/>
    </source>
</evidence>
<feature type="region of interest" description="Disordered" evidence="2">
    <location>
        <begin position="107"/>
        <end position="139"/>
    </location>
</feature>
<dbReference type="PROSITE" id="PS51257">
    <property type="entry name" value="PROKAR_LIPOPROTEIN"/>
    <property type="match status" value="1"/>
</dbReference>
<evidence type="ECO:0000313" key="4">
    <source>
        <dbReference type="EMBL" id="OUS39505.1"/>
    </source>
</evidence>
<dbReference type="CDD" id="cd12797">
    <property type="entry name" value="M23_peptidase"/>
    <property type="match status" value="1"/>
</dbReference>
<dbReference type="InterPro" id="IPR036779">
    <property type="entry name" value="LysM_dom_sf"/>
</dbReference>
<dbReference type="GO" id="GO:0004222">
    <property type="term" value="F:metalloendopeptidase activity"/>
    <property type="evidence" value="ECO:0007669"/>
    <property type="project" value="TreeGrafter"/>
</dbReference>
<gene>
    <name evidence="4" type="ORF">A9R00_09490</name>
</gene>
<dbReference type="Pfam" id="PF01476">
    <property type="entry name" value="LysM"/>
    <property type="match status" value="1"/>
</dbReference>
<feature type="domain" description="LysM" evidence="3">
    <location>
        <begin position="53"/>
        <end position="97"/>
    </location>
</feature>
<dbReference type="PROSITE" id="PS51782">
    <property type="entry name" value="LYSM"/>
    <property type="match status" value="1"/>
</dbReference>
<dbReference type="InterPro" id="IPR050570">
    <property type="entry name" value="Cell_wall_metabolism_enzyme"/>
</dbReference>
<dbReference type="SUPFAM" id="SSF51261">
    <property type="entry name" value="Duplicated hybrid motif"/>
    <property type="match status" value="1"/>
</dbReference>
<dbReference type="AlphaFoldDB" id="A0A1Y5HXH9"/>
<proteinExistence type="inferred from homology"/>
<dbReference type="GO" id="GO:0032153">
    <property type="term" value="C:cell division site"/>
    <property type="evidence" value="ECO:0007669"/>
    <property type="project" value="TreeGrafter"/>
</dbReference>
<dbReference type="PANTHER" id="PTHR21666:SF263">
    <property type="entry name" value="MUREIN HYDROLASE ACTIVATOR NLPD"/>
    <property type="match status" value="1"/>
</dbReference>
<dbReference type="EMBL" id="MABE01000551">
    <property type="protein sequence ID" value="OUS39505.1"/>
    <property type="molecule type" value="Genomic_DNA"/>
</dbReference>
<dbReference type="Gene3D" id="3.10.350.10">
    <property type="entry name" value="LysM domain"/>
    <property type="match status" value="1"/>
</dbReference>
<protein>
    <submittedName>
        <fullName evidence="4">Peptidase M23</fullName>
    </submittedName>
</protein>
<dbReference type="CDD" id="cd00118">
    <property type="entry name" value="LysM"/>
    <property type="match status" value="1"/>
</dbReference>
<organism evidence="4 5">
    <name type="scientific">Oleispira antarctica</name>
    <dbReference type="NCBI Taxonomy" id="188908"/>
    <lineage>
        <taxon>Bacteria</taxon>
        <taxon>Pseudomonadati</taxon>
        <taxon>Pseudomonadota</taxon>
        <taxon>Gammaproteobacteria</taxon>
        <taxon>Oceanospirillales</taxon>
        <taxon>Oceanospirillaceae</taxon>
        <taxon>Oleispira</taxon>
    </lineage>
</organism>
<dbReference type="Gene3D" id="2.70.70.10">
    <property type="entry name" value="Glucose Permease (Domain IIA)"/>
    <property type="match status" value="1"/>
</dbReference>
<comment type="caution">
    <text evidence="4">The sequence shown here is derived from an EMBL/GenBank/DDBJ whole genome shotgun (WGS) entry which is preliminary data.</text>
</comment>
<accession>A0A1Y5HXH9</accession>
<dbReference type="InterPro" id="IPR016047">
    <property type="entry name" value="M23ase_b-sheet_dom"/>
</dbReference>
<dbReference type="InterPro" id="IPR018392">
    <property type="entry name" value="LysM"/>
</dbReference>
<dbReference type="GO" id="GO:0009279">
    <property type="term" value="C:cell outer membrane"/>
    <property type="evidence" value="ECO:0007669"/>
    <property type="project" value="TreeGrafter"/>
</dbReference>
<dbReference type="InterPro" id="IPR011055">
    <property type="entry name" value="Dup_hybrid_motif"/>
</dbReference>
<comment type="similarity">
    <text evidence="1">Belongs to the E.coli NlpD/Haemophilus LppB family.</text>
</comment>
<dbReference type="SMART" id="SM00257">
    <property type="entry name" value="LysM"/>
    <property type="match status" value="1"/>
</dbReference>
<dbReference type="Proteomes" id="UP000227088">
    <property type="component" value="Unassembled WGS sequence"/>
</dbReference>
<reference evidence="5" key="1">
    <citation type="journal article" date="2017" name="Proc. Natl. Acad. Sci. U.S.A.">
        <title>Simulation of Deepwater Horizon oil plume reveals substrate specialization within a complex community of hydrocarbon degraders.</title>
        <authorList>
            <person name="Hu P."/>
            <person name="Dubinsky E.A."/>
            <person name="Probst A.J."/>
            <person name="Wang J."/>
            <person name="Sieber C.M.K."/>
            <person name="Tom L.M."/>
            <person name="Gardinali P."/>
            <person name="Banfield J.F."/>
            <person name="Atlas R.M."/>
            <person name="Andersen G.L."/>
        </authorList>
    </citation>
    <scope>NUCLEOTIDE SEQUENCE [LARGE SCALE GENOMIC DNA]</scope>
</reference>
<dbReference type="Pfam" id="PF01551">
    <property type="entry name" value="Peptidase_M23"/>
    <property type="match status" value="1"/>
</dbReference>
<evidence type="ECO:0000256" key="2">
    <source>
        <dbReference type="SAM" id="MobiDB-lite"/>
    </source>
</evidence>
<name>A0A1Y5HXH9_OLEAN</name>